<feature type="transmembrane region" description="Helical" evidence="2">
    <location>
        <begin position="580"/>
        <end position="601"/>
    </location>
</feature>
<accession>A0A1Y2HZZ7</accession>
<feature type="transmembrane region" description="Helical" evidence="2">
    <location>
        <begin position="411"/>
        <end position="431"/>
    </location>
</feature>
<keyword evidence="2" id="KW-0812">Transmembrane</keyword>
<keyword evidence="2" id="KW-1133">Transmembrane helix</keyword>
<name>A0A1Y2HZZ7_9FUNG</name>
<keyword evidence="4" id="KW-1185">Reference proteome</keyword>
<proteinExistence type="predicted"/>
<dbReference type="EMBL" id="MCFL01000005">
    <property type="protein sequence ID" value="ORZ39544.1"/>
    <property type="molecule type" value="Genomic_DNA"/>
</dbReference>
<comment type="caution">
    <text evidence="3">The sequence shown here is derived from an EMBL/GenBank/DDBJ whole genome shotgun (WGS) entry which is preliminary data.</text>
</comment>
<feature type="region of interest" description="Disordered" evidence="1">
    <location>
        <begin position="767"/>
        <end position="786"/>
    </location>
</feature>
<evidence type="ECO:0000256" key="1">
    <source>
        <dbReference type="SAM" id="MobiDB-lite"/>
    </source>
</evidence>
<evidence type="ECO:0000313" key="4">
    <source>
        <dbReference type="Proteomes" id="UP000193411"/>
    </source>
</evidence>
<dbReference type="AlphaFoldDB" id="A0A1Y2HZZ7"/>
<evidence type="ECO:0000256" key="2">
    <source>
        <dbReference type="SAM" id="Phobius"/>
    </source>
</evidence>
<reference evidence="3 4" key="1">
    <citation type="submission" date="2016-07" db="EMBL/GenBank/DDBJ databases">
        <title>Pervasive Adenine N6-methylation of Active Genes in Fungi.</title>
        <authorList>
            <consortium name="DOE Joint Genome Institute"/>
            <person name="Mondo S.J."/>
            <person name="Dannebaum R.O."/>
            <person name="Kuo R.C."/>
            <person name="Labutti K."/>
            <person name="Haridas S."/>
            <person name="Kuo A."/>
            <person name="Salamov A."/>
            <person name="Ahrendt S.R."/>
            <person name="Lipzen A."/>
            <person name="Sullivan W."/>
            <person name="Andreopoulos W.B."/>
            <person name="Clum A."/>
            <person name="Lindquist E."/>
            <person name="Daum C."/>
            <person name="Ramamoorthy G.K."/>
            <person name="Gryganskyi A."/>
            <person name="Culley D."/>
            <person name="Magnuson J.K."/>
            <person name="James T.Y."/>
            <person name="O'Malley M.A."/>
            <person name="Stajich J.E."/>
            <person name="Spatafora J.W."/>
            <person name="Visel A."/>
            <person name="Grigoriev I.V."/>
        </authorList>
    </citation>
    <scope>NUCLEOTIDE SEQUENCE [LARGE SCALE GENOMIC DNA]</scope>
    <source>
        <strain evidence="3 4">PL171</strain>
    </source>
</reference>
<evidence type="ECO:0000313" key="3">
    <source>
        <dbReference type="EMBL" id="ORZ39544.1"/>
    </source>
</evidence>
<dbReference type="Proteomes" id="UP000193411">
    <property type="component" value="Unassembled WGS sequence"/>
</dbReference>
<feature type="transmembrane region" description="Helical" evidence="2">
    <location>
        <begin position="100"/>
        <end position="120"/>
    </location>
</feature>
<feature type="region of interest" description="Disordered" evidence="1">
    <location>
        <begin position="203"/>
        <end position="270"/>
    </location>
</feature>
<organism evidence="3 4">
    <name type="scientific">Catenaria anguillulae PL171</name>
    <dbReference type="NCBI Taxonomy" id="765915"/>
    <lineage>
        <taxon>Eukaryota</taxon>
        <taxon>Fungi</taxon>
        <taxon>Fungi incertae sedis</taxon>
        <taxon>Blastocladiomycota</taxon>
        <taxon>Blastocladiomycetes</taxon>
        <taxon>Blastocladiales</taxon>
        <taxon>Catenariaceae</taxon>
        <taxon>Catenaria</taxon>
    </lineage>
</organism>
<feature type="transmembrane region" description="Helical" evidence="2">
    <location>
        <begin position="489"/>
        <end position="513"/>
    </location>
</feature>
<keyword evidence="2" id="KW-0472">Membrane</keyword>
<sequence length="786" mass="85997">MKSMQHVHTGQYHDLGRGQRDLDAFPYWDYDGSPRFGWVAYWTLTTWRTPSHIRRIEKLQRGVDSSRLLDNFRWQFEVLFHLPKPWSTWKSMKPYVFENIVSLAALAAFAISVLLLMSGFLADPSFKSRDEFLSAGILTFTLSLNFFVIFRQLIYYQEKLRVGGESAIDAGLMPESVSAPDVTVPYVNVHGASPQLAPAVLGGGGVGGSGNGPTLHAPTPMRPTATATPSPGASPNLGPTGIARAGTPSSVASLAGTPPPPSRPSTAGGSRLQAYASTTRGTVTGPQERQSIALNTQGMKLPTYYTFDWSLKNAMQLAILVVEFIQLISFPLRDLLNNPALKELGPVTDNLVDVVDRVIRIFTLIPDQLSGRVVSEFQFWGFFSVICTALVLAVTLAVVKYYFKQNVPMDWVFVFVPPASIFYLPFLVTFVSNAACMTQQYKSQALRCGNQTGSESIYFVCSVLGFLISYLLLTLFLSADERRPIEGDITFKSSSVAFMKNFGFLLVLVSLLVPVQRPVTRGLLSWVIITVMCAYNIRKRPCYVYSVNFIRTGTLSLILWTTMVTTVLNDYTTIRLVGIPTVWVSFVSGYTLVILALYIAYRVHMSVRDLKLQVLLPAMQLDANRQRQPQLSYTGVGSRPRASTDLIGRGGTPDMIRQQHASGPMFSPPMGPHRGGLQARAFHDTPSPAPLGSAARAAVAFSPSPEFRPADVPVSPHLAVGSPAIAVVQQQPLPMPVPIPRQEADGNAAEDEHGVVVSPVAAHSTVVQQRAVGGGREAGDWDPDRI</sequence>
<feature type="transmembrane region" description="Helical" evidence="2">
    <location>
        <begin position="132"/>
        <end position="150"/>
    </location>
</feature>
<feature type="transmembrane region" description="Helical" evidence="2">
    <location>
        <begin position="456"/>
        <end position="477"/>
    </location>
</feature>
<feature type="compositionally biased region" description="Low complexity" evidence="1">
    <location>
        <begin position="217"/>
        <end position="229"/>
    </location>
</feature>
<protein>
    <submittedName>
        <fullName evidence="3">Uncharacterized protein</fullName>
    </submittedName>
</protein>
<feature type="transmembrane region" description="Helical" evidence="2">
    <location>
        <begin position="549"/>
        <end position="568"/>
    </location>
</feature>
<dbReference type="OrthoDB" id="441172at2759"/>
<gene>
    <name evidence="3" type="ORF">BCR44DRAFT_1510281</name>
</gene>
<feature type="compositionally biased region" description="Basic and acidic residues" evidence="1">
    <location>
        <begin position="777"/>
        <end position="786"/>
    </location>
</feature>
<feature type="transmembrane region" description="Helical" evidence="2">
    <location>
        <begin position="379"/>
        <end position="399"/>
    </location>
</feature>